<feature type="region of interest" description="Disordered" evidence="3">
    <location>
        <begin position="26"/>
        <end position="142"/>
    </location>
</feature>
<dbReference type="PANTHER" id="PTHR28524:SF3">
    <property type="entry name" value="SUCCINATE DEHYDROGENASE ASSEMBLY FACTOR 4, MITOCHONDRIAL"/>
    <property type="match status" value="1"/>
</dbReference>
<dbReference type="AlphaFoldDB" id="A0A1D2JKI6"/>
<accession>A0A1D2JKI6</accession>
<name>A0A1D2JKI6_PARBR</name>
<dbReference type="PANTHER" id="PTHR28524">
    <property type="entry name" value="SUCCINATE DEHYDROGENASE ASSEMBLY FACTOR 4, MITOCHONDRIAL"/>
    <property type="match status" value="1"/>
</dbReference>
<sequence length="201" mass="22211">MEFPVALRPLLQTRIALRHISCSIHPSRTFSSDPLPNSNGARDQFGNGPSPPRLPKEEQEIFENLQKQSTGAFSTPRSPPNINQSPQSSESSSSPTTGNFQFEATGSGEELHPDIYRGAKPEFEGDTNPKTGEVGGPKNEPLRWGARGDWSFNGRYFEAGGNVIDFQNGLNDFNLHLSSRDQGDQTMELTDFNLHCEVHKP</sequence>
<feature type="compositionally biased region" description="Basic and acidic residues" evidence="3">
    <location>
        <begin position="109"/>
        <end position="123"/>
    </location>
</feature>
<comment type="similarity">
    <text evidence="1">Belongs to the SDHAF4 family.</text>
</comment>
<evidence type="ECO:0000256" key="3">
    <source>
        <dbReference type="SAM" id="MobiDB-lite"/>
    </source>
</evidence>
<feature type="compositionally biased region" description="Polar residues" evidence="3">
    <location>
        <begin position="65"/>
        <end position="75"/>
    </location>
</feature>
<proteinExistence type="inferred from homology"/>
<gene>
    <name evidence="4" type="ORF">ACO22_01787</name>
</gene>
<dbReference type="InterPro" id="IPR012875">
    <property type="entry name" value="SDHF4"/>
</dbReference>
<dbReference type="GO" id="GO:0034553">
    <property type="term" value="P:mitochondrial respiratory chain complex II assembly"/>
    <property type="evidence" value="ECO:0007669"/>
    <property type="project" value="TreeGrafter"/>
</dbReference>
<feature type="compositionally biased region" description="Low complexity" evidence="3">
    <location>
        <begin position="80"/>
        <end position="95"/>
    </location>
</feature>
<feature type="compositionally biased region" description="Polar residues" evidence="3">
    <location>
        <begin position="26"/>
        <end position="41"/>
    </location>
</feature>
<reference evidence="4 5" key="1">
    <citation type="submission" date="2016-06" db="EMBL/GenBank/DDBJ databases">
        <authorList>
            <person name="Kjaerup R.B."/>
            <person name="Dalgaard T.S."/>
            <person name="Juul-Madsen H.R."/>
        </authorList>
    </citation>
    <scope>NUCLEOTIDE SEQUENCE [LARGE SCALE GENOMIC DNA]</scope>
    <source>
        <strain evidence="4 5">Pb300</strain>
    </source>
</reference>
<dbReference type="Pfam" id="PF07896">
    <property type="entry name" value="DUF1674"/>
    <property type="match status" value="1"/>
</dbReference>
<dbReference type="GO" id="GO:0005739">
    <property type="term" value="C:mitochondrion"/>
    <property type="evidence" value="ECO:0007669"/>
    <property type="project" value="TreeGrafter"/>
</dbReference>
<evidence type="ECO:0000256" key="2">
    <source>
        <dbReference type="ARBA" id="ARBA00022170"/>
    </source>
</evidence>
<dbReference type="VEuPathDB" id="FungiDB:PABG_05237"/>
<protein>
    <recommendedName>
        <fullName evidence="2">Succinate dehydrogenase assembly factor 4, mitochondrial</fullName>
    </recommendedName>
</protein>
<dbReference type="Proteomes" id="UP000242814">
    <property type="component" value="Unassembled WGS sequence"/>
</dbReference>
<evidence type="ECO:0000256" key="1">
    <source>
        <dbReference type="ARBA" id="ARBA00005701"/>
    </source>
</evidence>
<organism evidence="4 5">
    <name type="scientific">Paracoccidioides brasiliensis</name>
    <dbReference type="NCBI Taxonomy" id="121759"/>
    <lineage>
        <taxon>Eukaryota</taxon>
        <taxon>Fungi</taxon>
        <taxon>Dikarya</taxon>
        <taxon>Ascomycota</taxon>
        <taxon>Pezizomycotina</taxon>
        <taxon>Eurotiomycetes</taxon>
        <taxon>Eurotiomycetidae</taxon>
        <taxon>Onygenales</taxon>
        <taxon>Ajellomycetaceae</taxon>
        <taxon>Paracoccidioides</taxon>
    </lineage>
</organism>
<evidence type="ECO:0000313" key="5">
    <source>
        <dbReference type="Proteomes" id="UP000242814"/>
    </source>
</evidence>
<dbReference type="VEuPathDB" id="FungiDB:PADG_07030"/>
<dbReference type="EMBL" id="LZYO01000048">
    <property type="protein sequence ID" value="ODH39741.1"/>
    <property type="molecule type" value="Genomic_DNA"/>
</dbReference>
<evidence type="ECO:0000313" key="4">
    <source>
        <dbReference type="EMBL" id="ODH39741.1"/>
    </source>
</evidence>
<comment type="caution">
    <text evidence="4">The sequence shown here is derived from an EMBL/GenBank/DDBJ whole genome shotgun (WGS) entry which is preliminary data.</text>
</comment>